<evidence type="ECO:0000256" key="3">
    <source>
        <dbReference type="SAM" id="Phobius"/>
    </source>
</evidence>
<protein>
    <recommendedName>
        <fullName evidence="6">DUF4175 domain-containing protein</fullName>
    </recommendedName>
</protein>
<feature type="compositionally biased region" description="Low complexity" evidence="2">
    <location>
        <begin position="644"/>
        <end position="654"/>
    </location>
</feature>
<evidence type="ECO:0000256" key="2">
    <source>
        <dbReference type="SAM" id="MobiDB-lite"/>
    </source>
</evidence>
<name>A0A517PP02_9PLAN</name>
<feature type="transmembrane region" description="Helical" evidence="3">
    <location>
        <begin position="31"/>
        <end position="53"/>
    </location>
</feature>
<feature type="transmembrane region" description="Helical" evidence="3">
    <location>
        <begin position="163"/>
        <end position="182"/>
    </location>
</feature>
<organism evidence="4 5">
    <name type="scientific">Gimesia chilikensis</name>
    <dbReference type="NCBI Taxonomy" id="2605989"/>
    <lineage>
        <taxon>Bacteria</taxon>
        <taxon>Pseudomonadati</taxon>
        <taxon>Planctomycetota</taxon>
        <taxon>Planctomycetia</taxon>
        <taxon>Planctomycetales</taxon>
        <taxon>Planctomycetaceae</taxon>
        <taxon>Gimesia</taxon>
    </lineage>
</organism>
<keyword evidence="3" id="KW-0472">Membrane</keyword>
<proteinExistence type="predicted"/>
<keyword evidence="5" id="KW-1185">Reference proteome</keyword>
<evidence type="ECO:0000256" key="1">
    <source>
        <dbReference type="SAM" id="Coils"/>
    </source>
</evidence>
<reference evidence="4 5" key="1">
    <citation type="submission" date="2019-02" db="EMBL/GenBank/DDBJ databases">
        <title>Deep-cultivation of Planctomycetes and their phenomic and genomic characterization uncovers novel biology.</title>
        <authorList>
            <person name="Wiegand S."/>
            <person name="Jogler M."/>
            <person name="Boedeker C."/>
            <person name="Pinto D."/>
            <person name="Vollmers J."/>
            <person name="Rivas-Marin E."/>
            <person name="Kohn T."/>
            <person name="Peeters S.H."/>
            <person name="Heuer A."/>
            <person name="Rast P."/>
            <person name="Oberbeckmann S."/>
            <person name="Bunk B."/>
            <person name="Jeske O."/>
            <person name="Meyerdierks A."/>
            <person name="Storesund J.E."/>
            <person name="Kallscheuer N."/>
            <person name="Luecker S."/>
            <person name="Lage O.M."/>
            <person name="Pohl T."/>
            <person name="Merkel B.J."/>
            <person name="Hornburger P."/>
            <person name="Mueller R.-W."/>
            <person name="Bruemmer F."/>
            <person name="Labrenz M."/>
            <person name="Spormann A.M."/>
            <person name="Op den Camp H."/>
            <person name="Overmann J."/>
            <person name="Amann R."/>
            <person name="Jetten M.S.M."/>
            <person name="Mascher T."/>
            <person name="Medema M.H."/>
            <person name="Devos D.P."/>
            <person name="Kaster A.-K."/>
            <person name="Ovreas L."/>
            <person name="Rohde M."/>
            <person name="Galperin M.Y."/>
            <person name="Jogler C."/>
        </authorList>
    </citation>
    <scope>NUCLEOTIDE SEQUENCE [LARGE SCALE GENOMIC DNA]</scope>
    <source>
        <strain evidence="4 5">HG66A1</strain>
    </source>
</reference>
<evidence type="ECO:0008006" key="6">
    <source>
        <dbReference type="Google" id="ProtNLM"/>
    </source>
</evidence>
<accession>A0A517PP02</accession>
<dbReference type="RefSeq" id="WP_145184866.1">
    <property type="nucleotide sequence ID" value="NZ_CP036266.1"/>
</dbReference>
<evidence type="ECO:0000313" key="5">
    <source>
        <dbReference type="Proteomes" id="UP000320421"/>
    </source>
</evidence>
<keyword evidence="3" id="KW-0812">Transmembrane</keyword>
<sequence length="721" mass="82334">MSELKSHKYAELQNMISRKLDRVGRALRRHILLEAAARIGLALLFLAAFSLLFDWWLELSLVTRIGCLLAGFAIIGYLVWRYIYIPFQVSLSPIEVANLIDRARRVNDQQALAPRVASLLQLPGHQHEAEQSDEMIAHAVQENYQCLSNYPYEKTINHKHTQACLLGLFAAILIPVCFLMVLPATAQLWGARWLLGSSQPWPRDTRLIVVGLQEGQWVLPRGEAATLQIQVEDGDKPTESVWLSLEDANGESETITMNRFQAGDFRYELPPVQLPIQAQAWGGDGQTEPFEIVPIDRPRITDLSIRASHPRLSEPFVSHFSASEGNVRLLPQSKVRLELTTNVKVRKIDVDSEEISLQWKSTDGKHFQTEWTHEKPVNFRLTLHSAEHEISSHPRPVSIGVQPDRSPRLSFRYSGLRQRITPQARIPFSILARDDFGIRQVGMTSEVPLTGITTSEKSAIEPEELSDTSTPKNMKHEQNYPVYGPEDPARETVVEHEQRVSIAEMKLNPGAVITFQSFAEDNCFTGRQKTNSRQLVFRVVKPEELFREILLRQQQLRARLRKARDQAEQLRDKLKLAQNSEEAAAWIREHQLIRREVGQVGHALNSSVEEMKLNQLGGAETWQLIEQTVLKPLQGLHDREMEQQRQSLESLRSQTPEPLSQLTDQQDQILKTIDQILKNMAQWDSFIDVVNQLNAVIKLEQVVRDKTEELKKKQTDSIFDK</sequence>
<gene>
    <name evidence="4" type="ORF">HG66A1_28930</name>
</gene>
<dbReference type="OrthoDB" id="220056at2"/>
<dbReference type="EMBL" id="CP036266">
    <property type="protein sequence ID" value="QDT21100.1"/>
    <property type="molecule type" value="Genomic_DNA"/>
</dbReference>
<feature type="transmembrane region" description="Helical" evidence="3">
    <location>
        <begin position="59"/>
        <end position="80"/>
    </location>
</feature>
<feature type="region of interest" description="Disordered" evidence="2">
    <location>
        <begin position="641"/>
        <end position="663"/>
    </location>
</feature>
<keyword evidence="1" id="KW-0175">Coiled coil</keyword>
<dbReference type="Proteomes" id="UP000320421">
    <property type="component" value="Chromosome"/>
</dbReference>
<keyword evidence="3" id="KW-1133">Transmembrane helix</keyword>
<feature type="coiled-coil region" evidence="1">
    <location>
        <begin position="546"/>
        <end position="580"/>
    </location>
</feature>
<evidence type="ECO:0000313" key="4">
    <source>
        <dbReference type="EMBL" id="QDT21100.1"/>
    </source>
</evidence>
<dbReference type="AlphaFoldDB" id="A0A517PP02"/>